<evidence type="ECO:0000313" key="2">
    <source>
        <dbReference type="EMBL" id="TQN30914.1"/>
    </source>
</evidence>
<dbReference type="AlphaFoldDB" id="A0A543NGI2"/>
<dbReference type="Proteomes" id="UP000317422">
    <property type="component" value="Unassembled WGS sequence"/>
</dbReference>
<name>A0A543NGI2_9ACTN</name>
<evidence type="ECO:0000313" key="3">
    <source>
        <dbReference type="Proteomes" id="UP000317422"/>
    </source>
</evidence>
<keyword evidence="3" id="KW-1185">Reference proteome</keyword>
<evidence type="ECO:0008006" key="4">
    <source>
        <dbReference type="Google" id="ProtNLM"/>
    </source>
</evidence>
<proteinExistence type="predicted"/>
<reference evidence="2 3" key="1">
    <citation type="submission" date="2019-06" db="EMBL/GenBank/DDBJ databases">
        <title>Sequencing the genomes of 1000 actinobacteria strains.</title>
        <authorList>
            <person name="Klenk H.-P."/>
        </authorList>
    </citation>
    <scope>NUCLEOTIDE SEQUENCE [LARGE SCALE GENOMIC DNA]</scope>
    <source>
        <strain evidence="2 3">DSM 45015</strain>
    </source>
</reference>
<feature type="region of interest" description="Disordered" evidence="1">
    <location>
        <begin position="37"/>
        <end position="70"/>
    </location>
</feature>
<evidence type="ECO:0000256" key="1">
    <source>
        <dbReference type="SAM" id="MobiDB-lite"/>
    </source>
</evidence>
<dbReference type="EMBL" id="VFQC01000001">
    <property type="protein sequence ID" value="TQN30914.1"/>
    <property type="molecule type" value="Genomic_DNA"/>
</dbReference>
<organism evidence="2 3">
    <name type="scientific">Haloactinospora alba</name>
    <dbReference type="NCBI Taxonomy" id="405555"/>
    <lineage>
        <taxon>Bacteria</taxon>
        <taxon>Bacillati</taxon>
        <taxon>Actinomycetota</taxon>
        <taxon>Actinomycetes</taxon>
        <taxon>Streptosporangiales</taxon>
        <taxon>Nocardiopsidaceae</taxon>
        <taxon>Haloactinospora</taxon>
    </lineage>
</organism>
<protein>
    <recommendedName>
        <fullName evidence="4">Lipoprotein LpqN</fullName>
    </recommendedName>
</protein>
<feature type="compositionally biased region" description="Acidic residues" evidence="1">
    <location>
        <begin position="38"/>
        <end position="56"/>
    </location>
</feature>
<dbReference type="PROSITE" id="PS51257">
    <property type="entry name" value="PROKAR_LIPOPROTEIN"/>
    <property type="match status" value="1"/>
</dbReference>
<comment type="caution">
    <text evidence="2">The sequence shown here is derived from an EMBL/GenBank/DDBJ whole genome shotgun (WGS) entry which is preliminary data.</text>
</comment>
<gene>
    <name evidence="2" type="ORF">FHX37_0802</name>
</gene>
<accession>A0A543NGI2</accession>
<sequence>MRPPAAARTNSTATTRRTPWFAVLPLGILLTGCGLFGGDDEAGKDGNAAEESDSADSADVPQGYQEIDADAVNFAVPEDWEPSSEGQEELEHSHEKLDDGGSTVAIAGIIPVEGVGSESEATEITSDLAGEVPIGNTVRDMDTGQDAEVPGARSAARNDYEIELPPDGYADFQYVTDIALITEKDEGMAFRLVVLDDAVDESRQKEILGSVRVA</sequence>